<evidence type="ECO:0000256" key="1">
    <source>
        <dbReference type="ARBA" id="ARBA00007164"/>
    </source>
</evidence>
<dbReference type="Proteomes" id="UP000012589">
    <property type="component" value="Unassembled WGS sequence"/>
</dbReference>
<dbReference type="STRING" id="1235802.C823_00741"/>
<keyword evidence="5" id="KW-0573">Peptidoglycan synthesis</keyword>
<keyword evidence="6" id="KW-0961">Cell wall biogenesis/degradation</keyword>
<dbReference type="PANTHER" id="PTHR21581">
    <property type="entry name" value="D-ALANYL-D-ALANINE CARBOXYPEPTIDASE"/>
    <property type="match status" value="1"/>
</dbReference>
<feature type="active site" evidence="7">
    <location>
        <position position="243"/>
    </location>
</feature>
<feature type="transmembrane region" description="Helical" evidence="11">
    <location>
        <begin position="31"/>
        <end position="53"/>
    </location>
</feature>
<gene>
    <name evidence="13" type="ORF">C823_00741</name>
</gene>
<comment type="caution">
    <text evidence="13">The sequence shown here is derived from an EMBL/GenBank/DDBJ whole genome shotgun (WGS) entry which is preliminary data.</text>
</comment>
<dbReference type="OrthoDB" id="9791132at2"/>
<accession>N2BHQ2</accession>
<dbReference type="InterPro" id="IPR018044">
    <property type="entry name" value="Peptidase_S11"/>
</dbReference>
<evidence type="ECO:0000256" key="6">
    <source>
        <dbReference type="ARBA" id="ARBA00023316"/>
    </source>
</evidence>
<evidence type="ECO:0000256" key="9">
    <source>
        <dbReference type="RuleBase" id="RU004016"/>
    </source>
</evidence>
<dbReference type="PANTHER" id="PTHR21581:SF6">
    <property type="entry name" value="TRAFFICKING PROTEIN PARTICLE COMPLEX SUBUNIT 12"/>
    <property type="match status" value="1"/>
</dbReference>
<evidence type="ECO:0000256" key="7">
    <source>
        <dbReference type="PIRSR" id="PIRSR618044-1"/>
    </source>
</evidence>
<keyword evidence="11" id="KW-0812">Transmembrane</keyword>
<dbReference type="GO" id="GO:0008360">
    <property type="term" value="P:regulation of cell shape"/>
    <property type="evidence" value="ECO:0007669"/>
    <property type="project" value="UniProtKB-KW"/>
</dbReference>
<keyword evidence="11" id="KW-0472">Membrane</keyword>
<evidence type="ECO:0000256" key="10">
    <source>
        <dbReference type="SAM" id="MobiDB-lite"/>
    </source>
</evidence>
<dbReference type="PRINTS" id="PR00725">
    <property type="entry name" value="DADACBPTASE1"/>
</dbReference>
<protein>
    <recommendedName>
        <fullName evidence="12">Peptidase S11 D-alanyl-D-alanine carboxypeptidase A N-terminal domain-containing protein</fullName>
    </recommendedName>
</protein>
<feature type="binding site" evidence="8">
    <location>
        <position position="356"/>
    </location>
    <ligand>
        <name>substrate</name>
    </ligand>
</feature>
<feature type="compositionally biased region" description="Polar residues" evidence="10">
    <location>
        <begin position="124"/>
        <end position="138"/>
    </location>
</feature>
<sequence length="407" mass="45502">MDDRRKEDDMRWLQVIKEKEERRARRRRQVLIQKILLSVFVIAVVASAVWFAVGVSQKKEKQGQQSSAKTQQDEKSNEHSNETGDDEKQGSDESPDENPNEGLNESPNESSNQNPNEDAEEENQTQTEPSQAIRTNGIYQYQEKTRTLGKGILSNYAVLVDPDSHTILAAKGETQRIVPASMTKVLTLLTAVEHLKESDFDKKFRITAEITDFCYLNECSVAGFEIDEKVTVTDLLYGTILPSGADASMALAEYVAGSQEAFVEMMNDKLEELGLSDTAHVTNCIGIFDEEHYCTVLDMAAIMEAAFDQELCRQVLSARTYTTSKSKKHPEGILLSNWFLRRIEDKDTGGEVVGAKTGYVAQAGNCSVSYGVDTKGRNYICVTADAPGSWKCIYDHVKIYKRFSGRK</sequence>
<evidence type="ECO:0000256" key="4">
    <source>
        <dbReference type="ARBA" id="ARBA00022960"/>
    </source>
</evidence>
<dbReference type="GO" id="GO:0009002">
    <property type="term" value="F:serine-type D-Ala-D-Ala carboxypeptidase activity"/>
    <property type="evidence" value="ECO:0007669"/>
    <property type="project" value="InterPro"/>
</dbReference>
<keyword evidence="14" id="KW-1185">Reference proteome</keyword>
<evidence type="ECO:0000313" key="13">
    <source>
        <dbReference type="EMBL" id="EMZ36374.1"/>
    </source>
</evidence>
<keyword evidence="2" id="KW-0732">Signal</keyword>
<dbReference type="Pfam" id="PF00768">
    <property type="entry name" value="Peptidase_S11"/>
    <property type="match status" value="1"/>
</dbReference>
<feature type="region of interest" description="Disordered" evidence="10">
    <location>
        <begin position="57"/>
        <end position="138"/>
    </location>
</feature>
<dbReference type="SUPFAM" id="SSF56601">
    <property type="entry name" value="beta-lactamase/transpeptidase-like"/>
    <property type="match status" value="1"/>
</dbReference>
<evidence type="ECO:0000256" key="2">
    <source>
        <dbReference type="ARBA" id="ARBA00022729"/>
    </source>
</evidence>
<dbReference type="PATRIC" id="fig|1235802.3.peg.796"/>
<dbReference type="InterPro" id="IPR001967">
    <property type="entry name" value="Peptidase_S11_N"/>
</dbReference>
<proteinExistence type="inferred from homology"/>
<comment type="similarity">
    <text evidence="1 9">Belongs to the peptidase S11 family.</text>
</comment>
<evidence type="ECO:0000256" key="5">
    <source>
        <dbReference type="ARBA" id="ARBA00022984"/>
    </source>
</evidence>
<dbReference type="InterPro" id="IPR012338">
    <property type="entry name" value="Beta-lactam/transpept-like"/>
</dbReference>
<organism evidence="13 14">
    <name type="scientific">Eubacterium plexicaudatum ASF492</name>
    <dbReference type="NCBI Taxonomy" id="1235802"/>
    <lineage>
        <taxon>Bacteria</taxon>
        <taxon>Bacillati</taxon>
        <taxon>Bacillota</taxon>
        <taxon>Clostridia</taxon>
        <taxon>Eubacteriales</taxon>
        <taxon>Eubacteriaceae</taxon>
        <taxon>Eubacterium</taxon>
    </lineage>
</organism>
<dbReference type="EMBL" id="AQFT01000023">
    <property type="protein sequence ID" value="EMZ36374.1"/>
    <property type="molecule type" value="Genomic_DNA"/>
</dbReference>
<dbReference type="eggNOG" id="COG1686">
    <property type="taxonomic scope" value="Bacteria"/>
</dbReference>
<evidence type="ECO:0000256" key="3">
    <source>
        <dbReference type="ARBA" id="ARBA00022801"/>
    </source>
</evidence>
<feature type="compositionally biased region" description="Low complexity" evidence="10">
    <location>
        <begin position="104"/>
        <end position="116"/>
    </location>
</feature>
<dbReference type="GO" id="GO:0006508">
    <property type="term" value="P:proteolysis"/>
    <property type="evidence" value="ECO:0007669"/>
    <property type="project" value="InterPro"/>
</dbReference>
<feature type="compositionally biased region" description="Basic and acidic residues" evidence="10">
    <location>
        <begin position="71"/>
        <end position="91"/>
    </location>
</feature>
<evidence type="ECO:0000313" key="14">
    <source>
        <dbReference type="Proteomes" id="UP000012589"/>
    </source>
</evidence>
<dbReference type="HOGENOM" id="CLU_027070_2_1_9"/>
<name>N2BHQ2_9FIRM</name>
<dbReference type="AlphaFoldDB" id="N2BHQ2"/>
<dbReference type="GO" id="GO:0071555">
    <property type="term" value="P:cell wall organization"/>
    <property type="evidence" value="ECO:0007669"/>
    <property type="project" value="UniProtKB-KW"/>
</dbReference>
<feature type="domain" description="Peptidase S11 D-alanyl-D-alanine carboxypeptidase A N-terminal" evidence="12">
    <location>
        <begin position="152"/>
        <end position="386"/>
    </location>
</feature>
<keyword evidence="11" id="KW-1133">Transmembrane helix</keyword>
<dbReference type="GO" id="GO:0009252">
    <property type="term" value="P:peptidoglycan biosynthetic process"/>
    <property type="evidence" value="ECO:0007669"/>
    <property type="project" value="UniProtKB-KW"/>
</dbReference>
<evidence type="ECO:0000259" key="12">
    <source>
        <dbReference type="Pfam" id="PF00768"/>
    </source>
</evidence>
<dbReference type="Gene3D" id="3.40.710.10">
    <property type="entry name" value="DD-peptidase/beta-lactamase superfamily"/>
    <property type="match status" value="1"/>
</dbReference>
<feature type="active site" description="Acyl-ester intermediate" evidence="7">
    <location>
        <position position="181"/>
    </location>
</feature>
<feature type="active site" description="Proton acceptor" evidence="7">
    <location>
        <position position="184"/>
    </location>
</feature>
<reference evidence="13 14" key="1">
    <citation type="journal article" date="2014" name="Genome Announc.">
        <title>Draft genome sequences of the altered schaedler flora, a defined bacterial community from gnotobiotic mice.</title>
        <authorList>
            <person name="Wannemuehler M.J."/>
            <person name="Overstreet A.M."/>
            <person name="Ward D.V."/>
            <person name="Phillips G.J."/>
        </authorList>
    </citation>
    <scope>NUCLEOTIDE SEQUENCE [LARGE SCALE GENOMIC DNA]</scope>
    <source>
        <strain evidence="13 14">ASF492</strain>
    </source>
</reference>
<keyword evidence="4" id="KW-0133">Cell shape</keyword>
<keyword evidence="3" id="KW-0378">Hydrolase</keyword>
<evidence type="ECO:0000256" key="8">
    <source>
        <dbReference type="PIRSR" id="PIRSR618044-2"/>
    </source>
</evidence>
<evidence type="ECO:0000256" key="11">
    <source>
        <dbReference type="SAM" id="Phobius"/>
    </source>
</evidence>